<protein>
    <submittedName>
        <fullName evidence="1">GTP-binding protein sar1</fullName>
    </submittedName>
</protein>
<reference evidence="1" key="1">
    <citation type="journal article" date="2021" name="New Phytol.">
        <title>Evolutionary innovations through gain and loss of genes in the ectomycorrhizal Boletales.</title>
        <authorList>
            <person name="Wu G."/>
            <person name="Miyauchi S."/>
            <person name="Morin E."/>
            <person name="Kuo A."/>
            <person name="Drula E."/>
            <person name="Varga T."/>
            <person name="Kohler A."/>
            <person name="Feng B."/>
            <person name="Cao Y."/>
            <person name="Lipzen A."/>
            <person name="Daum C."/>
            <person name="Hundley H."/>
            <person name="Pangilinan J."/>
            <person name="Johnson J."/>
            <person name="Barry K."/>
            <person name="LaButti K."/>
            <person name="Ng V."/>
            <person name="Ahrendt S."/>
            <person name="Min B."/>
            <person name="Choi I.G."/>
            <person name="Park H."/>
            <person name="Plett J.M."/>
            <person name="Magnuson J."/>
            <person name="Spatafora J.W."/>
            <person name="Nagy L.G."/>
            <person name="Henrissat B."/>
            <person name="Grigoriev I.V."/>
            <person name="Yang Z.L."/>
            <person name="Xu J."/>
            <person name="Martin F.M."/>
        </authorList>
    </citation>
    <scope>NUCLEOTIDE SEQUENCE</scope>
    <source>
        <strain evidence="1">KUC20120723A-06</strain>
    </source>
</reference>
<evidence type="ECO:0000313" key="2">
    <source>
        <dbReference type="Proteomes" id="UP000790709"/>
    </source>
</evidence>
<keyword evidence="2" id="KW-1185">Reference proteome</keyword>
<comment type="caution">
    <text evidence="1">The sequence shown here is derived from an EMBL/GenBank/DDBJ whole genome shotgun (WGS) entry which is preliminary data.</text>
</comment>
<accession>A0ACB8BBP7</accession>
<gene>
    <name evidence="1" type="ORF">BV22DRAFT_610800</name>
</gene>
<organism evidence="1 2">
    <name type="scientific">Leucogyrophana mollusca</name>
    <dbReference type="NCBI Taxonomy" id="85980"/>
    <lineage>
        <taxon>Eukaryota</taxon>
        <taxon>Fungi</taxon>
        <taxon>Dikarya</taxon>
        <taxon>Basidiomycota</taxon>
        <taxon>Agaricomycotina</taxon>
        <taxon>Agaricomycetes</taxon>
        <taxon>Agaricomycetidae</taxon>
        <taxon>Boletales</taxon>
        <taxon>Boletales incertae sedis</taxon>
        <taxon>Leucogyrophana</taxon>
    </lineage>
</organism>
<sequence length="166" mass="18727">MLVFDYVWNILAQLGLVHRSASILFLGLEEFIIGNIKFTAYDLGLCDRRGPSDEIPWRDHLPGVRGIVFVVDSADIDRHPNSRAMFDELLSIDEVSRLPILVLGNKIDAPSAVSVEELREQLGLQQTTGRQDGTSLNNARAIEVFMCSAKRRLGYGEGFRWFLQHL</sequence>
<proteinExistence type="predicted"/>
<dbReference type="EMBL" id="MU266464">
    <property type="protein sequence ID" value="KAH7923039.1"/>
    <property type="molecule type" value="Genomic_DNA"/>
</dbReference>
<dbReference type="Proteomes" id="UP000790709">
    <property type="component" value="Unassembled WGS sequence"/>
</dbReference>
<name>A0ACB8BBP7_9AGAM</name>
<evidence type="ECO:0000313" key="1">
    <source>
        <dbReference type="EMBL" id="KAH7923039.1"/>
    </source>
</evidence>